<comment type="caution">
    <text evidence="2">The sequence shown here is derived from an EMBL/GenBank/DDBJ whole genome shotgun (WGS) entry which is preliminary data.</text>
</comment>
<proteinExistence type="predicted"/>
<reference evidence="2 3" key="1">
    <citation type="journal article" date="2014" name="Agronomy (Basel)">
        <title>A Draft Genome Sequence for Ensete ventricosum, the Drought-Tolerant Tree Against Hunger.</title>
        <authorList>
            <person name="Harrison J."/>
            <person name="Moore K.A."/>
            <person name="Paszkiewicz K."/>
            <person name="Jones T."/>
            <person name="Grant M."/>
            <person name="Ambacheew D."/>
            <person name="Muzemil S."/>
            <person name="Studholme D.J."/>
        </authorList>
    </citation>
    <scope>NUCLEOTIDE SEQUENCE [LARGE SCALE GENOMIC DNA]</scope>
</reference>
<dbReference type="Proteomes" id="UP000287651">
    <property type="component" value="Unassembled WGS sequence"/>
</dbReference>
<dbReference type="EMBL" id="AMZH03005994">
    <property type="protein sequence ID" value="RRT64954.1"/>
    <property type="molecule type" value="Genomic_DNA"/>
</dbReference>
<sequence length="75" mass="7793">MAATMAGDGEGCSKGQRLRQRVATATGDKEEEICLLMAAGGSGRRRCGWVARSSGMATQEAEDGGDDIGNGRCNR</sequence>
<gene>
    <name evidence="2" type="ORF">B296_00040382</name>
</gene>
<organism evidence="2 3">
    <name type="scientific">Ensete ventricosum</name>
    <name type="common">Abyssinian banana</name>
    <name type="synonym">Musa ensete</name>
    <dbReference type="NCBI Taxonomy" id="4639"/>
    <lineage>
        <taxon>Eukaryota</taxon>
        <taxon>Viridiplantae</taxon>
        <taxon>Streptophyta</taxon>
        <taxon>Embryophyta</taxon>
        <taxon>Tracheophyta</taxon>
        <taxon>Spermatophyta</taxon>
        <taxon>Magnoliopsida</taxon>
        <taxon>Liliopsida</taxon>
        <taxon>Zingiberales</taxon>
        <taxon>Musaceae</taxon>
        <taxon>Ensete</taxon>
    </lineage>
</organism>
<name>A0A426ZM02_ENSVE</name>
<evidence type="ECO:0000313" key="2">
    <source>
        <dbReference type="EMBL" id="RRT64954.1"/>
    </source>
</evidence>
<evidence type="ECO:0000256" key="1">
    <source>
        <dbReference type="SAM" id="MobiDB-lite"/>
    </source>
</evidence>
<dbReference type="AlphaFoldDB" id="A0A426ZM02"/>
<feature type="region of interest" description="Disordered" evidence="1">
    <location>
        <begin position="55"/>
        <end position="75"/>
    </location>
</feature>
<evidence type="ECO:0000313" key="3">
    <source>
        <dbReference type="Proteomes" id="UP000287651"/>
    </source>
</evidence>
<accession>A0A426ZM02</accession>
<protein>
    <submittedName>
        <fullName evidence="2">Uncharacterized protein</fullName>
    </submittedName>
</protein>